<dbReference type="InterPro" id="IPR050950">
    <property type="entry name" value="HTH-type_LysR_regulators"/>
</dbReference>
<accession>A0A2A2AWU4</accession>
<evidence type="ECO:0000256" key="3">
    <source>
        <dbReference type="ARBA" id="ARBA00023125"/>
    </source>
</evidence>
<reference evidence="6 7" key="1">
    <citation type="submission" date="2017-08" db="EMBL/GenBank/DDBJ databases">
        <title>WGS of Clinical strains of the CDC Group NO-1 linked to zoonotic infections in humans.</title>
        <authorList>
            <person name="Bernier A.-M."/>
            <person name="Bernard K."/>
        </authorList>
    </citation>
    <scope>NUCLEOTIDE SEQUENCE [LARGE SCALE GENOMIC DNA]</scope>
    <source>
        <strain evidence="6 7">NML120219</strain>
    </source>
</reference>
<dbReference type="FunFam" id="1.10.10.10:FF:000001">
    <property type="entry name" value="LysR family transcriptional regulator"/>
    <property type="match status" value="1"/>
</dbReference>
<dbReference type="GO" id="GO:0005829">
    <property type="term" value="C:cytosol"/>
    <property type="evidence" value="ECO:0007669"/>
    <property type="project" value="TreeGrafter"/>
</dbReference>
<proteinExistence type="inferred from homology"/>
<name>A0A2A2AWU4_9BURK</name>
<dbReference type="SUPFAM" id="SSF46785">
    <property type="entry name" value="Winged helix' DNA-binding domain"/>
    <property type="match status" value="1"/>
</dbReference>
<evidence type="ECO:0000259" key="5">
    <source>
        <dbReference type="PROSITE" id="PS50931"/>
    </source>
</evidence>
<dbReference type="InterPro" id="IPR000847">
    <property type="entry name" value="LysR_HTH_N"/>
</dbReference>
<dbReference type="CDD" id="cd08440">
    <property type="entry name" value="PBP2_LTTR_like_4"/>
    <property type="match status" value="1"/>
</dbReference>
<dbReference type="Gene3D" id="3.40.190.290">
    <property type="match status" value="1"/>
</dbReference>
<comment type="caution">
    <text evidence="6">The sequence shown here is derived from an EMBL/GenBank/DDBJ whole genome shotgun (WGS) entry which is preliminary data.</text>
</comment>
<dbReference type="InterPro" id="IPR036390">
    <property type="entry name" value="WH_DNA-bd_sf"/>
</dbReference>
<dbReference type="EMBL" id="NSJE01000018">
    <property type="protein sequence ID" value="PAT42184.1"/>
    <property type="molecule type" value="Genomic_DNA"/>
</dbReference>
<dbReference type="PANTHER" id="PTHR30419:SF30">
    <property type="entry name" value="LYSR FAMILY TRANSCRIPTIONAL REGULATOR"/>
    <property type="match status" value="1"/>
</dbReference>
<comment type="similarity">
    <text evidence="1">Belongs to the LysR transcriptional regulatory family.</text>
</comment>
<dbReference type="Proteomes" id="UP000218439">
    <property type="component" value="Unassembled WGS sequence"/>
</dbReference>
<dbReference type="GO" id="GO:0003677">
    <property type="term" value="F:DNA binding"/>
    <property type="evidence" value="ECO:0007669"/>
    <property type="project" value="UniProtKB-KW"/>
</dbReference>
<dbReference type="Pfam" id="PF00126">
    <property type="entry name" value="HTH_1"/>
    <property type="match status" value="1"/>
</dbReference>
<evidence type="ECO:0000256" key="4">
    <source>
        <dbReference type="ARBA" id="ARBA00023163"/>
    </source>
</evidence>
<sequence length="302" mass="33400">MRRPTVSIRHLQAFQALAEQRHFTRAAAQLHLSQPAFSALIAQLEDALGVRLFERSTRHVELTAEGADFALAAQRVLSEFDAALTRMSDLVGLRRGRVSIALLPSLAANWLPPLLQTYCQAHPGIEIQVSDVLSEACVQQVRSGQADFALAAMRVDTPKLQADAFCADGFHLVCPAGHALLQLPRVRPHDVGAYPFIHLARSSSVRQYLDASLQPLHVQAVMEVEQLATVRGMVMAGLGVSIVPALTLYQFRGPALATRPLHWRNLQRRIFLIQRRGHSLPLAAQQLLALMRQHRPTLHDMG</sequence>
<gene>
    <name evidence="6" type="ORF">CK621_10820</name>
</gene>
<dbReference type="GO" id="GO:0003700">
    <property type="term" value="F:DNA-binding transcription factor activity"/>
    <property type="evidence" value="ECO:0007669"/>
    <property type="project" value="InterPro"/>
</dbReference>
<dbReference type="PANTHER" id="PTHR30419">
    <property type="entry name" value="HTH-TYPE TRANSCRIPTIONAL REGULATOR YBHD"/>
    <property type="match status" value="1"/>
</dbReference>
<keyword evidence="2" id="KW-0805">Transcription regulation</keyword>
<feature type="domain" description="HTH lysR-type" evidence="5">
    <location>
        <begin position="6"/>
        <end position="63"/>
    </location>
</feature>
<dbReference type="RefSeq" id="WP_095552433.1">
    <property type="nucleotide sequence ID" value="NZ_NSJE01000018.1"/>
</dbReference>
<evidence type="ECO:0000256" key="2">
    <source>
        <dbReference type="ARBA" id="ARBA00023015"/>
    </source>
</evidence>
<evidence type="ECO:0000313" key="7">
    <source>
        <dbReference type="Proteomes" id="UP000218439"/>
    </source>
</evidence>
<dbReference type="PRINTS" id="PR00039">
    <property type="entry name" value="HTHLYSR"/>
</dbReference>
<organism evidence="6 7">
    <name type="scientific">Vandammella animalimorsus</name>
    <dbReference type="NCBI Taxonomy" id="2029117"/>
    <lineage>
        <taxon>Bacteria</taxon>
        <taxon>Pseudomonadati</taxon>
        <taxon>Pseudomonadota</taxon>
        <taxon>Betaproteobacteria</taxon>
        <taxon>Burkholderiales</taxon>
        <taxon>Comamonadaceae</taxon>
        <taxon>Vandammella</taxon>
    </lineage>
</organism>
<keyword evidence="3" id="KW-0238">DNA-binding</keyword>
<evidence type="ECO:0000313" key="6">
    <source>
        <dbReference type="EMBL" id="PAT42184.1"/>
    </source>
</evidence>
<dbReference type="InterPro" id="IPR005119">
    <property type="entry name" value="LysR_subst-bd"/>
</dbReference>
<dbReference type="AlphaFoldDB" id="A0A2A2AWU4"/>
<dbReference type="PROSITE" id="PS50931">
    <property type="entry name" value="HTH_LYSR"/>
    <property type="match status" value="1"/>
</dbReference>
<dbReference type="SUPFAM" id="SSF53850">
    <property type="entry name" value="Periplasmic binding protein-like II"/>
    <property type="match status" value="1"/>
</dbReference>
<dbReference type="InterPro" id="IPR036388">
    <property type="entry name" value="WH-like_DNA-bd_sf"/>
</dbReference>
<keyword evidence="4" id="KW-0804">Transcription</keyword>
<dbReference type="Gene3D" id="1.10.10.10">
    <property type="entry name" value="Winged helix-like DNA-binding domain superfamily/Winged helix DNA-binding domain"/>
    <property type="match status" value="1"/>
</dbReference>
<dbReference type="Pfam" id="PF03466">
    <property type="entry name" value="LysR_substrate"/>
    <property type="match status" value="1"/>
</dbReference>
<evidence type="ECO:0000256" key="1">
    <source>
        <dbReference type="ARBA" id="ARBA00009437"/>
    </source>
</evidence>
<protein>
    <submittedName>
        <fullName evidence="6">LysR family transcriptional regulator</fullName>
    </submittedName>
</protein>